<gene>
    <name evidence="3" type="ORF">IZ6_18450</name>
</gene>
<feature type="chain" id="PRO_5027665691" description="Porin" evidence="2">
    <location>
        <begin position="21"/>
        <end position="276"/>
    </location>
</feature>
<evidence type="ECO:0000313" key="4">
    <source>
        <dbReference type="Proteomes" id="UP000515317"/>
    </source>
</evidence>
<feature type="region of interest" description="Disordered" evidence="1">
    <location>
        <begin position="92"/>
        <end position="124"/>
    </location>
</feature>
<protein>
    <recommendedName>
        <fullName evidence="5">Porin</fullName>
    </recommendedName>
</protein>
<name>A0A6S6QVR2_9HYPH</name>
<dbReference type="EMBL" id="AP023361">
    <property type="protein sequence ID" value="BCJ91110.1"/>
    <property type="molecule type" value="Genomic_DNA"/>
</dbReference>
<keyword evidence="2" id="KW-0732">Signal</keyword>
<dbReference type="KEGG" id="tso:IZ6_18450"/>
<proteinExistence type="predicted"/>
<evidence type="ECO:0000256" key="1">
    <source>
        <dbReference type="SAM" id="MobiDB-lite"/>
    </source>
</evidence>
<feature type="compositionally biased region" description="Basic and acidic residues" evidence="1">
    <location>
        <begin position="108"/>
        <end position="124"/>
    </location>
</feature>
<feature type="signal peptide" evidence="2">
    <location>
        <begin position="1"/>
        <end position="20"/>
    </location>
</feature>
<dbReference type="AlphaFoldDB" id="A0A6S6QVR2"/>
<evidence type="ECO:0000256" key="2">
    <source>
        <dbReference type="SAM" id="SignalP"/>
    </source>
</evidence>
<reference evidence="3 4" key="1">
    <citation type="submission" date="2020-08" db="EMBL/GenBank/DDBJ databases">
        <title>Genome sequence of Rhizobiales bacterium strain IZ6.</title>
        <authorList>
            <person name="Nakai R."/>
            <person name="Naganuma T."/>
        </authorList>
    </citation>
    <scope>NUCLEOTIDE SEQUENCE [LARGE SCALE GENOMIC DNA]</scope>
    <source>
        <strain evidence="3 4">IZ6</strain>
    </source>
</reference>
<keyword evidence="4" id="KW-1185">Reference proteome</keyword>
<dbReference type="Proteomes" id="UP000515317">
    <property type="component" value="Chromosome"/>
</dbReference>
<organism evidence="3 4">
    <name type="scientific">Terrihabitans soli</name>
    <dbReference type="NCBI Taxonomy" id="708113"/>
    <lineage>
        <taxon>Bacteria</taxon>
        <taxon>Pseudomonadati</taxon>
        <taxon>Pseudomonadota</taxon>
        <taxon>Alphaproteobacteria</taxon>
        <taxon>Hyphomicrobiales</taxon>
        <taxon>Terrihabitans</taxon>
    </lineage>
</organism>
<accession>A0A6S6QVR2</accession>
<evidence type="ECO:0008006" key="5">
    <source>
        <dbReference type="Google" id="ProtNLM"/>
    </source>
</evidence>
<evidence type="ECO:0000313" key="3">
    <source>
        <dbReference type="EMBL" id="BCJ91110.1"/>
    </source>
</evidence>
<sequence>MHSSRLIAAAMLMLAAPALAQEANFEALEGLEVEAAAPEPEFNCDQKDVPGELALLCLGLDVGGYQDAMSRPAEITGKGRPDIKPSLARRPITEEITGRGLAAAPADPLRKDPFAGPEDRGIGMRVRADGTPVQFSTEMVQPGMAGDTVMNWELKAETSPQQSGLFYGGAAAGTYNPESPGGMSETLSGFAGLRSVMKPADNVQIGAEIAPRFGMPDYSVQQGSLAFEPKLSARSDLGRLGTSDFVGSINADAGYSVPVNGDPAAWGGMRLTVKPK</sequence>
<dbReference type="RefSeq" id="WP_222874782.1">
    <property type="nucleotide sequence ID" value="NZ_AP023361.1"/>
</dbReference>